<dbReference type="PANTHER" id="PTHR10371">
    <property type="entry name" value="NADH DEHYDROGENASE UBIQUINONE FLAVOPROTEIN 2, MITOCHONDRIAL"/>
    <property type="match status" value="1"/>
</dbReference>
<proteinExistence type="inferred from homology"/>
<gene>
    <name evidence="8" type="primary">nuoE</name>
    <name evidence="8" type="ORF">GCM10023323_52530</name>
</gene>
<dbReference type="PROSITE" id="PS01099">
    <property type="entry name" value="COMPLEX1_24K"/>
    <property type="match status" value="1"/>
</dbReference>
<evidence type="ECO:0000256" key="1">
    <source>
        <dbReference type="ARBA" id="ARBA00010643"/>
    </source>
</evidence>
<feature type="compositionally biased region" description="Basic and acidic residues" evidence="7">
    <location>
        <begin position="240"/>
        <end position="270"/>
    </location>
</feature>
<dbReference type="Gene3D" id="1.10.10.1590">
    <property type="entry name" value="NADH-quinone oxidoreductase subunit E"/>
    <property type="match status" value="1"/>
</dbReference>
<dbReference type="NCBIfam" id="TIGR01958">
    <property type="entry name" value="nuoE_fam"/>
    <property type="match status" value="1"/>
</dbReference>
<dbReference type="EMBL" id="BAABJR010000014">
    <property type="protein sequence ID" value="GAA5213081.1"/>
    <property type="molecule type" value="Genomic_DNA"/>
</dbReference>
<dbReference type="PANTHER" id="PTHR10371:SF3">
    <property type="entry name" value="NADH DEHYDROGENASE [UBIQUINONE] FLAVOPROTEIN 2, MITOCHONDRIAL"/>
    <property type="match status" value="1"/>
</dbReference>
<dbReference type="Pfam" id="PF01257">
    <property type="entry name" value="2Fe-2S_thioredx"/>
    <property type="match status" value="1"/>
</dbReference>
<evidence type="ECO:0000313" key="9">
    <source>
        <dbReference type="Proteomes" id="UP001499878"/>
    </source>
</evidence>
<evidence type="ECO:0000256" key="3">
    <source>
        <dbReference type="ARBA" id="ARBA00022723"/>
    </source>
</evidence>
<accession>A0ABP9T8A5</accession>
<dbReference type="InterPro" id="IPR042128">
    <property type="entry name" value="NuoE_dom"/>
</dbReference>
<evidence type="ECO:0000256" key="6">
    <source>
        <dbReference type="ARBA" id="ARBA00034078"/>
    </source>
</evidence>
<keyword evidence="4" id="KW-0408">Iron</keyword>
<keyword evidence="5" id="KW-0411">Iron-sulfur</keyword>
<evidence type="ECO:0000256" key="2">
    <source>
        <dbReference type="ARBA" id="ARBA00022714"/>
    </source>
</evidence>
<dbReference type="NCBIfam" id="NF005721">
    <property type="entry name" value="PRK07539.1-1"/>
    <property type="match status" value="1"/>
</dbReference>
<dbReference type="SUPFAM" id="SSF52833">
    <property type="entry name" value="Thioredoxin-like"/>
    <property type="match status" value="1"/>
</dbReference>
<reference evidence="9" key="1">
    <citation type="journal article" date="2019" name="Int. J. Syst. Evol. Microbiol.">
        <title>The Global Catalogue of Microorganisms (GCM) 10K type strain sequencing project: providing services to taxonomists for standard genome sequencing and annotation.</title>
        <authorList>
            <consortium name="The Broad Institute Genomics Platform"/>
            <consortium name="The Broad Institute Genome Sequencing Center for Infectious Disease"/>
            <person name="Wu L."/>
            <person name="Ma J."/>
        </authorList>
    </citation>
    <scope>NUCLEOTIDE SEQUENCE [LARGE SCALE GENOMIC DNA]</scope>
    <source>
        <strain evidence="9">JCM 18306</strain>
    </source>
</reference>
<dbReference type="InterPro" id="IPR002023">
    <property type="entry name" value="NuoE-like"/>
</dbReference>
<comment type="similarity">
    <text evidence="1">Belongs to the complex I 24 kDa subunit family.</text>
</comment>
<dbReference type="Proteomes" id="UP001499878">
    <property type="component" value="Unassembled WGS sequence"/>
</dbReference>
<feature type="region of interest" description="Disordered" evidence="7">
    <location>
        <begin position="234"/>
        <end position="307"/>
    </location>
</feature>
<feature type="compositionally biased region" description="Polar residues" evidence="7">
    <location>
        <begin position="271"/>
        <end position="287"/>
    </location>
</feature>
<dbReference type="InterPro" id="IPR041921">
    <property type="entry name" value="NuoE_N"/>
</dbReference>
<sequence>MTTSSSERGVSLGMPELPAPAYPDDVRARLETDAREIIARYPDSRSALLPLLHLVQSQEGHVTRTGMRFCADMLDLTTAEVTAVATFYTMYRRRPSGDYQVGVCTNTLCAVMGGDAIFESLQEHLGVGNGETTEDGKVTLEHIECNAACDFAPVVMVNWEFFDDQTPASARRLVDDLRAGRPVTPTRGAPICTFKETARILAGFPDERDGAVAAGGSAGPASLAGLKLAKGEASAARVVHPRDGGPHDGPQDRAVHDPSPTEHLSSHDAPQDTSASDPAHPSPTTTRDGGASPRPADSAGPTAEEGE</sequence>
<dbReference type="RefSeq" id="WP_345634479.1">
    <property type="nucleotide sequence ID" value="NZ_BAABJR010000014.1"/>
</dbReference>
<evidence type="ECO:0000256" key="4">
    <source>
        <dbReference type="ARBA" id="ARBA00023004"/>
    </source>
</evidence>
<dbReference type="CDD" id="cd03064">
    <property type="entry name" value="TRX_Fd_NuoE"/>
    <property type="match status" value="1"/>
</dbReference>
<keyword evidence="2" id="KW-0001">2Fe-2S</keyword>
<dbReference type="InterPro" id="IPR036249">
    <property type="entry name" value="Thioredoxin-like_sf"/>
</dbReference>
<comment type="cofactor">
    <cofactor evidence="6">
        <name>[2Fe-2S] cluster</name>
        <dbReference type="ChEBI" id="CHEBI:190135"/>
    </cofactor>
</comment>
<evidence type="ECO:0000256" key="5">
    <source>
        <dbReference type="ARBA" id="ARBA00023014"/>
    </source>
</evidence>
<keyword evidence="3" id="KW-0479">Metal-binding</keyword>
<comment type="caution">
    <text evidence="8">The sequence shown here is derived from an EMBL/GenBank/DDBJ whole genome shotgun (WGS) entry which is preliminary data.</text>
</comment>
<protein>
    <submittedName>
        <fullName evidence="8">NADH-quinone oxidoreductase subunit NuoE</fullName>
    </submittedName>
</protein>
<evidence type="ECO:0000256" key="7">
    <source>
        <dbReference type="SAM" id="MobiDB-lite"/>
    </source>
</evidence>
<evidence type="ECO:0000313" key="8">
    <source>
        <dbReference type="EMBL" id="GAA5213081.1"/>
    </source>
</evidence>
<organism evidence="8 9">
    <name type="scientific">Streptomyces thinghirensis</name>
    <dbReference type="NCBI Taxonomy" id="551547"/>
    <lineage>
        <taxon>Bacteria</taxon>
        <taxon>Bacillati</taxon>
        <taxon>Actinomycetota</taxon>
        <taxon>Actinomycetes</taxon>
        <taxon>Kitasatosporales</taxon>
        <taxon>Streptomycetaceae</taxon>
        <taxon>Streptomyces</taxon>
    </lineage>
</organism>
<name>A0ABP9T8A5_9ACTN</name>
<dbReference type="Gene3D" id="3.40.30.10">
    <property type="entry name" value="Glutaredoxin"/>
    <property type="match status" value="1"/>
</dbReference>
<keyword evidence="9" id="KW-1185">Reference proteome</keyword>